<comment type="caution">
    <text evidence="1">The sequence shown here is derived from an EMBL/GenBank/DDBJ whole genome shotgun (WGS) entry which is preliminary data.</text>
</comment>
<dbReference type="Gene3D" id="3.80.10.10">
    <property type="entry name" value="Ribonuclease Inhibitor"/>
    <property type="match status" value="1"/>
</dbReference>
<evidence type="ECO:0000313" key="2">
    <source>
        <dbReference type="Proteomes" id="UP000287385"/>
    </source>
</evidence>
<dbReference type="InterPro" id="IPR032675">
    <property type="entry name" value="LRR_dom_sf"/>
</dbReference>
<reference evidence="1 2" key="1">
    <citation type="submission" date="2016-06" db="EMBL/GenBank/DDBJ databases">
        <title>Acetobacter pasteurianus NBRC 3278 whole genome sequencing project.</title>
        <authorList>
            <person name="Matsutani M."/>
            <person name="Shiwa Y."/>
            <person name="Okamoto-Kainuma A."/>
            <person name="Ishikawa M."/>
            <person name="Koizumi Y."/>
            <person name="Yoshikawa H."/>
            <person name="Yakushi T."/>
            <person name="Matsushita K."/>
        </authorList>
    </citation>
    <scope>NUCLEOTIDE SEQUENCE [LARGE SCALE GENOMIC DNA]</scope>
    <source>
        <strain evidence="1 2">NBRC 3278</strain>
    </source>
</reference>
<protein>
    <submittedName>
        <fullName evidence="1">Uncharacterized protein</fullName>
    </submittedName>
</protein>
<proteinExistence type="predicted"/>
<accession>A0A401X8N2</accession>
<dbReference type="EMBL" id="BDEV01000160">
    <property type="protein sequence ID" value="GCD64166.1"/>
    <property type="molecule type" value="Genomic_DNA"/>
</dbReference>
<name>A0A401X8N2_ACEPA</name>
<dbReference type="Proteomes" id="UP000287385">
    <property type="component" value="Unassembled WGS sequence"/>
</dbReference>
<organism evidence="1 2">
    <name type="scientific">Acetobacter pasteurianus NBRC 3278</name>
    <dbReference type="NCBI Taxonomy" id="1226660"/>
    <lineage>
        <taxon>Bacteria</taxon>
        <taxon>Pseudomonadati</taxon>
        <taxon>Pseudomonadota</taxon>
        <taxon>Alphaproteobacteria</taxon>
        <taxon>Acetobacterales</taxon>
        <taxon>Acetobacteraceae</taxon>
        <taxon>Acetobacter</taxon>
    </lineage>
</organism>
<keyword evidence="2" id="KW-1185">Reference proteome</keyword>
<gene>
    <name evidence="1" type="ORF">NBRC3278_3259</name>
</gene>
<sequence>MTQKPTSFDNVRELKEAFPEAFDDEGRLKITGEMGIKRLPQDMSGLRYLSLIGIGDDITLPRRIITSHGVEFLDCNGLEAITSQIIVKGESEYDPGIVRLGKCPDLKYLAGGIKTQNLDIYGCPKLKEISHNVDISHTLHVMDSNVSQVNCDLNLTESVIFTRTLTERFNGTVRSPKLYLQSLENLEQFAFRPEITKMIGIWKCPKLRNLPNLACEGIQGISLGELPSITSLPEIACGHDVNLFSMEGLTHLDVNSLKVNGCLEIADCPNLTELPDSPEIGNRLGSLNIEKQEGVHVTRALWDHMDGRIHLGQHPVPPVEPIFEEPSPH</sequence>
<evidence type="ECO:0000313" key="1">
    <source>
        <dbReference type="EMBL" id="GCD64166.1"/>
    </source>
</evidence>
<dbReference type="RefSeq" id="WP_124297922.1">
    <property type="nucleotide sequence ID" value="NZ_BDEV01000160.1"/>
</dbReference>
<dbReference type="AlphaFoldDB" id="A0A401X8N2"/>